<organism evidence="1 3">
    <name type="scientific">Didymodactylos carnosus</name>
    <dbReference type="NCBI Taxonomy" id="1234261"/>
    <lineage>
        <taxon>Eukaryota</taxon>
        <taxon>Metazoa</taxon>
        <taxon>Spiralia</taxon>
        <taxon>Gnathifera</taxon>
        <taxon>Rotifera</taxon>
        <taxon>Eurotatoria</taxon>
        <taxon>Bdelloidea</taxon>
        <taxon>Philodinida</taxon>
        <taxon>Philodinidae</taxon>
        <taxon>Didymodactylos</taxon>
    </lineage>
</organism>
<keyword evidence="3" id="KW-1185">Reference proteome</keyword>
<dbReference type="EMBL" id="CAJNOQ010071825">
    <property type="protein sequence ID" value="CAF1687073.1"/>
    <property type="molecule type" value="Genomic_DNA"/>
</dbReference>
<evidence type="ECO:0000313" key="1">
    <source>
        <dbReference type="EMBL" id="CAF1687073.1"/>
    </source>
</evidence>
<feature type="non-terminal residue" evidence="1">
    <location>
        <position position="22"/>
    </location>
</feature>
<name>A0A816HK91_9BILA</name>
<dbReference type="Proteomes" id="UP000681722">
    <property type="component" value="Unassembled WGS sequence"/>
</dbReference>
<sequence>VLLQRPSVPLPRSLPLRRQQLR</sequence>
<gene>
    <name evidence="1" type="ORF">GPM918_LOCUS46757</name>
    <name evidence="2" type="ORF">SRO942_LOCUS26077</name>
</gene>
<protein>
    <submittedName>
        <fullName evidence="1">Uncharacterized protein</fullName>
    </submittedName>
</protein>
<evidence type="ECO:0000313" key="2">
    <source>
        <dbReference type="EMBL" id="CAF4015687.1"/>
    </source>
</evidence>
<accession>A0A816HK91</accession>
<dbReference type="EMBL" id="CAJOBC010013402">
    <property type="protein sequence ID" value="CAF4015687.1"/>
    <property type="molecule type" value="Genomic_DNA"/>
</dbReference>
<dbReference type="Proteomes" id="UP000663829">
    <property type="component" value="Unassembled WGS sequence"/>
</dbReference>
<reference evidence="1" key="1">
    <citation type="submission" date="2021-02" db="EMBL/GenBank/DDBJ databases">
        <authorList>
            <person name="Nowell W R."/>
        </authorList>
    </citation>
    <scope>NUCLEOTIDE SEQUENCE</scope>
</reference>
<feature type="non-terminal residue" evidence="1">
    <location>
        <position position="1"/>
    </location>
</feature>
<proteinExistence type="predicted"/>
<evidence type="ECO:0000313" key="3">
    <source>
        <dbReference type="Proteomes" id="UP000663829"/>
    </source>
</evidence>
<dbReference type="AlphaFoldDB" id="A0A816HK91"/>
<comment type="caution">
    <text evidence="1">The sequence shown here is derived from an EMBL/GenBank/DDBJ whole genome shotgun (WGS) entry which is preliminary data.</text>
</comment>